<dbReference type="SUPFAM" id="SSF88697">
    <property type="entry name" value="PUA domain-like"/>
    <property type="match status" value="1"/>
</dbReference>
<dbReference type="Proteomes" id="UP001345219">
    <property type="component" value="Chromosome 9"/>
</dbReference>
<evidence type="ECO:0000313" key="3">
    <source>
        <dbReference type="EMBL" id="KAK4744088.1"/>
    </source>
</evidence>
<reference evidence="3 4" key="1">
    <citation type="journal article" date="2023" name="Hortic Res">
        <title>Pangenome of water caltrop reveals structural variations and asymmetric subgenome divergence after allopolyploidization.</title>
        <authorList>
            <person name="Zhang X."/>
            <person name="Chen Y."/>
            <person name="Wang L."/>
            <person name="Yuan Y."/>
            <person name="Fang M."/>
            <person name="Shi L."/>
            <person name="Lu R."/>
            <person name="Comes H.P."/>
            <person name="Ma Y."/>
            <person name="Chen Y."/>
            <person name="Huang G."/>
            <person name="Zhou Y."/>
            <person name="Zheng Z."/>
            <person name="Qiu Y."/>
        </authorList>
    </citation>
    <scope>NUCLEOTIDE SEQUENCE [LARGE SCALE GENOMIC DNA]</scope>
    <source>
        <tissue evidence="3">Roots</tissue>
    </source>
</reference>
<feature type="compositionally biased region" description="Polar residues" evidence="1">
    <location>
        <begin position="15"/>
        <end position="25"/>
    </location>
</feature>
<dbReference type="InterPro" id="IPR015947">
    <property type="entry name" value="PUA-like_sf"/>
</dbReference>
<feature type="domain" description="ATP-sulfurylase PUA-like" evidence="2">
    <location>
        <begin position="45"/>
        <end position="104"/>
    </location>
</feature>
<accession>A0AAN7GH18</accession>
<proteinExistence type="predicted"/>
<evidence type="ECO:0000313" key="4">
    <source>
        <dbReference type="Proteomes" id="UP001345219"/>
    </source>
</evidence>
<dbReference type="Gene3D" id="3.10.400.10">
    <property type="entry name" value="Sulfate adenylyltransferase"/>
    <property type="match status" value="1"/>
</dbReference>
<dbReference type="EMBL" id="JAXIOK010000022">
    <property type="protein sequence ID" value="KAK4744088.1"/>
    <property type="molecule type" value="Genomic_DNA"/>
</dbReference>
<dbReference type="InterPro" id="IPR025980">
    <property type="entry name" value="ATP-Sase_PUA-like_dom"/>
</dbReference>
<dbReference type="AlphaFoldDB" id="A0AAN7GH18"/>
<name>A0AAN7GH18_9MYRT</name>
<protein>
    <recommendedName>
        <fullName evidence="2">ATP-sulfurylase PUA-like domain-containing protein</fullName>
    </recommendedName>
</protein>
<evidence type="ECO:0000256" key="1">
    <source>
        <dbReference type="SAM" id="MobiDB-lite"/>
    </source>
</evidence>
<keyword evidence="4" id="KW-1185">Reference proteome</keyword>
<dbReference type="Pfam" id="PF14306">
    <property type="entry name" value="PUA_2"/>
    <property type="match status" value="1"/>
</dbReference>
<comment type="caution">
    <text evidence="3">The sequence shown here is derived from an EMBL/GenBank/DDBJ whole genome shotgun (WGS) entry which is preliminary data.</text>
</comment>
<feature type="region of interest" description="Disordered" evidence="1">
    <location>
        <begin position="1"/>
        <end position="62"/>
    </location>
</feature>
<organism evidence="3 4">
    <name type="scientific">Trapa incisa</name>
    <dbReference type="NCBI Taxonomy" id="236973"/>
    <lineage>
        <taxon>Eukaryota</taxon>
        <taxon>Viridiplantae</taxon>
        <taxon>Streptophyta</taxon>
        <taxon>Embryophyta</taxon>
        <taxon>Tracheophyta</taxon>
        <taxon>Spermatophyta</taxon>
        <taxon>Magnoliopsida</taxon>
        <taxon>eudicotyledons</taxon>
        <taxon>Gunneridae</taxon>
        <taxon>Pentapetalae</taxon>
        <taxon>rosids</taxon>
        <taxon>malvids</taxon>
        <taxon>Myrtales</taxon>
        <taxon>Lythraceae</taxon>
        <taxon>Trapa</taxon>
    </lineage>
</organism>
<evidence type="ECO:0000259" key="2">
    <source>
        <dbReference type="Pfam" id="PF14306"/>
    </source>
</evidence>
<sequence length="107" mass="12143">MAAISSLVYSPRQPIMTSSNVSNGTADRPPSRQELPNRLGRRHPVDLVVPESDVEAKAQEDESLRRVPLTRIDLEWVHVINDGWASPLKEFMLETEYLPSQGFMRDL</sequence>
<gene>
    <name evidence="3" type="ORF">SAY87_010400</name>
</gene>